<dbReference type="Proteomes" id="UP000077519">
    <property type="component" value="Unassembled WGS sequence"/>
</dbReference>
<feature type="region of interest" description="Disordered" evidence="1">
    <location>
        <begin position="1"/>
        <end position="28"/>
    </location>
</feature>
<feature type="compositionally biased region" description="Polar residues" evidence="1">
    <location>
        <begin position="125"/>
        <end position="141"/>
    </location>
</feature>
<accession>A0A177YER0</accession>
<comment type="caution">
    <text evidence="2">The sequence shown here is derived from an EMBL/GenBank/DDBJ whole genome shotgun (WGS) entry which is preliminary data.</text>
</comment>
<protein>
    <submittedName>
        <fullName evidence="2">Uncharacterized protein</fullName>
    </submittedName>
</protein>
<sequence>MASTQARMTARARARAAQQKVVADRKARDEKNMGSLTDYFAAADQIDAARLAMARALDDIRGREGTLSAAATLAGITTGEARKLLALLADTAAPSASAGTGDDTWDSDSDANAESRDGSALNEPGDSTATVDATTSETATGDSVPDAEPATNQG</sequence>
<dbReference type="RefSeq" id="WP_068426297.1">
    <property type="nucleotide sequence ID" value="NZ_LVHI01000013.1"/>
</dbReference>
<evidence type="ECO:0000256" key="1">
    <source>
        <dbReference type="SAM" id="MobiDB-lite"/>
    </source>
</evidence>
<organism evidence="2 3">
    <name type="scientific">Rhodococcoides kyotonense</name>
    <dbReference type="NCBI Taxonomy" id="398843"/>
    <lineage>
        <taxon>Bacteria</taxon>
        <taxon>Bacillati</taxon>
        <taxon>Actinomycetota</taxon>
        <taxon>Actinomycetes</taxon>
        <taxon>Mycobacteriales</taxon>
        <taxon>Nocardiaceae</taxon>
        <taxon>Rhodococcoides</taxon>
    </lineage>
</organism>
<proteinExistence type="predicted"/>
<evidence type="ECO:0000313" key="3">
    <source>
        <dbReference type="Proteomes" id="UP000077519"/>
    </source>
</evidence>
<evidence type="ECO:0000313" key="2">
    <source>
        <dbReference type="EMBL" id="OAK53987.1"/>
    </source>
</evidence>
<dbReference type="AlphaFoldDB" id="A0A177YER0"/>
<gene>
    <name evidence="2" type="ORF">A3K89_20995</name>
</gene>
<feature type="compositionally biased region" description="Low complexity" evidence="1">
    <location>
        <begin position="1"/>
        <end position="19"/>
    </location>
</feature>
<reference evidence="2 3" key="1">
    <citation type="submission" date="2016-03" db="EMBL/GenBank/DDBJ databases">
        <title>Genome sequence of Rhodococcus kyotonensis KB10.</title>
        <authorList>
            <person name="Jeong H."/>
            <person name="Hong C.E."/>
            <person name="Jo S.H."/>
            <person name="Park J.M."/>
        </authorList>
    </citation>
    <scope>NUCLEOTIDE SEQUENCE [LARGE SCALE GENOMIC DNA]</scope>
    <source>
        <strain evidence="2 3">KB10</strain>
    </source>
</reference>
<keyword evidence="3" id="KW-1185">Reference proteome</keyword>
<name>A0A177YER0_9NOCA</name>
<feature type="region of interest" description="Disordered" evidence="1">
    <location>
        <begin position="93"/>
        <end position="154"/>
    </location>
</feature>
<dbReference type="EMBL" id="LVHI01000013">
    <property type="protein sequence ID" value="OAK53987.1"/>
    <property type="molecule type" value="Genomic_DNA"/>
</dbReference>